<gene>
    <name evidence="2" type="ORF">FRY97_18320</name>
</gene>
<evidence type="ECO:0000313" key="3">
    <source>
        <dbReference type="Proteomes" id="UP000321580"/>
    </source>
</evidence>
<dbReference type="Pfam" id="PF20027">
    <property type="entry name" value="DUF6435"/>
    <property type="match status" value="1"/>
</dbReference>
<organism evidence="2 3">
    <name type="scientific">Phaeodactylibacter luteus</name>
    <dbReference type="NCBI Taxonomy" id="1564516"/>
    <lineage>
        <taxon>Bacteria</taxon>
        <taxon>Pseudomonadati</taxon>
        <taxon>Bacteroidota</taxon>
        <taxon>Saprospiria</taxon>
        <taxon>Saprospirales</taxon>
        <taxon>Haliscomenobacteraceae</taxon>
        <taxon>Phaeodactylibacter</taxon>
    </lineage>
</organism>
<keyword evidence="3" id="KW-1185">Reference proteome</keyword>
<protein>
    <submittedName>
        <fullName evidence="2">Lacal_2735 family protein</fullName>
    </submittedName>
</protein>
<dbReference type="InterPro" id="IPR045493">
    <property type="entry name" value="DUF6435"/>
</dbReference>
<name>A0A5C6RGM1_9BACT</name>
<reference evidence="2 3" key="1">
    <citation type="submission" date="2019-08" db="EMBL/GenBank/DDBJ databases">
        <title>Genome of Phaeodactylibacter luteus.</title>
        <authorList>
            <person name="Bowman J.P."/>
        </authorList>
    </citation>
    <scope>NUCLEOTIDE SEQUENCE [LARGE SCALE GENOMIC DNA]</scope>
    <source>
        <strain evidence="2 3">KCTC 42180</strain>
    </source>
</reference>
<dbReference type="Proteomes" id="UP000321580">
    <property type="component" value="Unassembled WGS sequence"/>
</dbReference>
<evidence type="ECO:0000313" key="2">
    <source>
        <dbReference type="EMBL" id="TXB61588.1"/>
    </source>
</evidence>
<evidence type="ECO:0000256" key="1">
    <source>
        <dbReference type="SAM" id="Coils"/>
    </source>
</evidence>
<feature type="coiled-coil region" evidence="1">
    <location>
        <begin position="10"/>
        <end position="56"/>
    </location>
</feature>
<keyword evidence="1" id="KW-0175">Coiled coil</keyword>
<sequence length="60" mass="6893">MFGWFKKDPEKELEKKYEKLMEEAMQIQRSGDIKSFAAKSAEAEAVAQELEQLRADKGKA</sequence>
<accession>A0A5C6RGM1</accession>
<dbReference type="NCBIfam" id="NF033487">
    <property type="entry name" value="Lacal_2735_fam"/>
    <property type="match status" value="1"/>
</dbReference>
<proteinExistence type="predicted"/>
<dbReference type="RefSeq" id="WP_147169021.1">
    <property type="nucleotide sequence ID" value="NZ_VOOR01000052.1"/>
</dbReference>
<dbReference type="EMBL" id="VOOR01000052">
    <property type="protein sequence ID" value="TXB61588.1"/>
    <property type="molecule type" value="Genomic_DNA"/>
</dbReference>
<comment type="caution">
    <text evidence="2">The sequence shown here is derived from an EMBL/GenBank/DDBJ whole genome shotgun (WGS) entry which is preliminary data.</text>
</comment>
<dbReference type="AlphaFoldDB" id="A0A5C6RGM1"/>